<protein>
    <recommendedName>
        <fullName evidence="3">YD repeat-containing protein</fullName>
    </recommendedName>
</protein>
<keyword evidence="2" id="KW-1185">Reference proteome</keyword>
<accession>A0A0L8APZ0</accession>
<sequence length="355" mass="41975">MVVNNGISAPMLLINVLYAMISLSRIRFCIASLLFLCVFCYAKAQEQNIDFFPSELSKALITQPTEGNPRSYTIQTQEYADKATHISLSEIIQEYLLENNRIYQVNLNARKTTLASYTFDSLFRIKAIRYFTDDAPTPWIFYQYNDIENTKTELRLRRDSTVYTKTVLTFNENDLLISRKEFFGESDLKSEQRFVYNDYGDVETEVSLGNQNQSTYVYEYQYSSEGNKLMRKKFNNEKLESRVEYQYFPDSSVQISTEYGFNKRPKSQNLTVLQDSLRVEITGYFSSIDTTEYRSSFKELYVGEDLLEYESRTINGVFVNRFKTFYEYDSHGNWIKRMTYENNKLIKVENRLFRY</sequence>
<comment type="caution">
    <text evidence="1">The sequence shown here is derived from an EMBL/GenBank/DDBJ whole genome shotgun (WGS) entry which is preliminary data.</text>
</comment>
<evidence type="ECO:0008006" key="3">
    <source>
        <dbReference type="Google" id="ProtNLM"/>
    </source>
</evidence>
<reference evidence="2" key="1">
    <citation type="submission" date="2014-11" db="EMBL/GenBank/DDBJ databases">
        <title>Genome sequencing of Roseivirga sp. D-25.</title>
        <authorList>
            <person name="Selvaratnam C."/>
            <person name="Thevarajoo S."/>
            <person name="Goh K.M."/>
            <person name="Eee R."/>
            <person name="Chan K.-G."/>
            <person name="Chong C.S."/>
        </authorList>
    </citation>
    <scope>NUCLEOTIDE SEQUENCE [LARGE SCALE GENOMIC DNA]</scope>
    <source>
        <strain evidence="2">D-25</strain>
    </source>
</reference>
<evidence type="ECO:0000313" key="2">
    <source>
        <dbReference type="Proteomes" id="UP000036908"/>
    </source>
</evidence>
<gene>
    <name evidence="1" type="ORF">OB69_00955</name>
</gene>
<name>A0A0L8APZ0_9BACT</name>
<evidence type="ECO:0000313" key="1">
    <source>
        <dbReference type="EMBL" id="KOF04404.1"/>
    </source>
</evidence>
<proteinExistence type="predicted"/>
<dbReference type="Proteomes" id="UP000036908">
    <property type="component" value="Unassembled WGS sequence"/>
</dbReference>
<organism evidence="1 2">
    <name type="scientific">Roseivirga seohaensis subsp. aquiponti</name>
    <dbReference type="NCBI Taxonomy" id="1566026"/>
    <lineage>
        <taxon>Bacteria</taxon>
        <taxon>Pseudomonadati</taxon>
        <taxon>Bacteroidota</taxon>
        <taxon>Cytophagia</taxon>
        <taxon>Cytophagales</taxon>
        <taxon>Roseivirgaceae</taxon>
        <taxon>Roseivirga</taxon>
    </lineage>
</organism>
<dbReference type="EMBL" id="JSVA01000002">
    <property type="protein sequence ID" value="KOF04404.1"/>
    <property type="molecule type" value="Genomic_DNA"/>
</dbReference>
<dbReference type="PATRIC" id="fig|1566026.4.peg.1613"/>
<dbReference type="AlphaFoldDB" id="A0A0L8APZ0"/>